<accession>A0A3P7Y4F1</accession>
<protein>
    <recommendedName>
        <fullName evidence="10">Potassium channel domain-containing protein</fullName>
    </recommendedName>
</protein>
<evidence type="ECO:0000313" key="11">
    <source>
        <dbReference type="EMBL" id="VDO82466.1"/>
    </source>
</evidence>
<name>A0A3P7Y4F1_HELPZ</name>
<dbReference type="EMBL" id="UZAH01026565">
    <property type="protein sequence ID" value="VDO82466.1"/>
    <property type="molecule type" value="Genomic_DNA"/>
</dbReference>
<organism evidence="11">
    <name type="scientific">Heligmosomoides polygyrus</name>
    <name type="common">Parasitic roundworm</name>
    <dbReference type="NCBI Taxonomy" id="6339"/>
    <lineage>
        <taxon>Eukaryota</taxon>
        <taxon>Metazoa</taxon>
        <taxon>Ecdysozoa</taxon>
        <taxon>Nematoda</taxon>
        <taxon>Chromadorea</taxon>
        <taxon>Rhabditida</taxon>
        <taxon>Rhabditina</taxon>
        <taxon>Rhabditomorpha</taxon>
        <taxon>Strongyloidea</taxon>
        <taxon>Heligmosomidae</taxon>
        <taxon>Heligmosomoides</taxon>
    </lineage>
</organism>
<evidence type="ECO:0000256" key="9">
    <source>
        <dbReference type="SAM" id="Phobius"/>
    </source>
</evidence>
<feature type="transmembrane region" description="Helical" evidence="9">
    <location>
        <begin position="137"/>
        <end position="160"/>
    </location>
</feature>
<feature type="transmembrane region" description="Helical" evidence="9">
    <location>
        <begin position="191"/>
        <end position="212"/>
    </location>
</feature>
<dbReference type="InterPro" id="IPR013099">
    <property type="entry name" value="K_chnl_dom"/>
</dbReference>
<dbReference type="AlphaFoldDB" id="A0A3P7Y4F1"/>
<dbReference type="PANTHER" id="PTHR11003:SF324">
    <property type="entry name" value="POTASSIUM CHANNEL DOMAIN-CONTAINING PROTEIN"/>
    <property type="match status" value="1"/>
</dbReference>
<dbReference type="PANTHER" id="PTHR11003">
    <property type="entry name" value="POTASSIUM CHANNEL, SUBFAMILY K"/>
    <property type="match status" value="1"/>
</dbReference>
<dbReference type="InterPro" id="IPR003280">
    <property type="entry name" value="2pore_dom_K_chnl"/>
</dbReference>
<evidence type="ECO:0000256" key="8">
    <source>
        <dbReference type="RuleBase" id="RU003857"/>
    </source>
</evidence>
<evidence type="ECO:0000256" key="3">
    <source>
        <dbReference type="ARBA" id="ARBA00022692"/>
    </source>
</evidence>
<keyword evidence="3 8" id="KW-0812">Transmembrane</keyword>
<dbReference type="PRINTS" id="PR01333">
    <property type="entry name" value="2POREKCHANEL"/>
</dbReference>
<dbReference type="GO" id="GO:0015271">
    <property type="term" value="F:outward rectifier potassium channel activity"/>
    <property type="evidence" value="ECO:0007669"/>
    <property type="project" value="TreeGrafter"/>
</dbReference>
<dbReference type="GO" id="GO:0022841">
    <property type="term" value="F:potassium ion leak channel activity"/>
    <property type="evidence" value="ECO:0007669"/>
    <property type="project" value="TreeGrafter"/>
</dbReference>
<keyword evidence="6 9" id="KW-0472">Membrane</keyword>
<evidence type="ECO:0000256" key="1">
    <source>
        <dbReference type="ARBA" id="ARBA00004141"/>
    </source>
</evidence>
<dbReference type="GO" id="GO:0005886">
    <property type="term" value="C:plasma membrane"/>
    <property type="evidence" value="ECO:0007669"/>
    <property type="project" value="TreeGrafter"/>
</dbReference>
<evidence type="ECO:0000259" key="10">
    <source>
        <dbReference type="Pfam" id="PF07885"/>
    </source>
</evidence>
<keyword evidence="4 9" id="KW-1133">Transmembrane helix</keyword>
<dbReference type="SUPFAM" id="SSF81324">
    <property type="entry name" value="Voltage-gated potassium channels"/>
    <property type="match status" value="2"/>
</dbReference>
<proteinExistence type="inferred from homology"/>
<keyword evidence="2 8" id="KW-0813">Transport</keyword>
<feature type="transmembrane region" description="Helical" evidence="9">
    <location>
        <begin position="39"/>
        <end position="60"/>
    </location>
</feature>
<evidence type="ECO:0000256" key="2">
    <source>
        <dbReference type="ARBA" id="ARBA00022448"/>
    </source>
</evidence>
<dbReference type="Pfam" id="PF07885">
    <property type="entry name" value="Ion_trans_2"/>
    <property type="match status" value="2"/>
</dbReference>
<comment type="similarity">
    <text evidence="8">Belongs to the two pore domain potassium channel (TC 1.A.1.8) family.</text>
</comment>
<evidence type="ECO:0000256" key="6">
    <source>
        <dbReference type="ARBA" id="ARBA00023136"/>
    </source>
</evidence>
<evidence type="ECO:0000256" key="5">
    <source>
        <dbReference type="ARBA" id="ARBA00023065"/>
    </source>
</evidence>
<keyword evidence="7 8" id="KW-0407">Ion channel</keyword>
<evidence type="ECO:0000256" key="7">
    <source>
        <dbReference type="ARBA" id="ARBA00023303"/>
    </source>
</evidence>
<feature type="transmembrane region" description="Helical" evidence="9">
    <location>
        <begin position="67"/>
        <end position="91"/>
    </location>
</feature>
<keyword evidence="5 8" id="KW-0406">Ion transport</keyword>
<dbReference type="OrthoDB" id="297496at2759"/>
<reference evidence="11" key="1">
    <citation type="submission" date="2018-11" db="EMBL/GenBank/DDBJ databases">
        <authorList>
            <consortium name="Pathogen Informatics"/>
        </authorList>
    </citation>
    <scope>NUCLEOTIDE SEQUENCE [LARGE SCALE GENOMIC DNA]</scope>
</reference>
<gene>
    <name evidence="11" type="ORF">HPBE_LOCUS9839</name>
</gene>
<evidence type="ECO:0000256" key="4">
    <source>
        <dbReference type="ARBA" id="ARBA00022989"/>
    </source>
</evidence>
<feature type="domain" description="Potassium channel" evidence="10">
    <location>
        <begin position="145"/>
        <end position="216"/>
    </location>
</feature>
<dbReference type="Gene3D" id="1.10.287.70">
    <property type="match status" value="1"/>
</dbReference>
<comment type="subcellular location">
    <subcellularLocation>
        <location evidence="1">Membrane</location>
        <topology evidence="1">Multi-pass membrane protein</topology>
    </subcellularLocation>
</comment>
<feature type="domain" description="Potassium channel" evidence="10">
    <location>
        <begin position="30"/>
        <end position="87"/>
    </location>
</feature>
<dbReference type="GO" id="GO:0030322">
    <property type="term" value="P:stabilization of membrane potential"/>
    <property type="evidence" value="ECO:0007669"/>
    <property type="project" value="TreeGrafter"/>
</dbReference>
<sequence length="348" mass="39572">MNSSVMERQNISSIDMYDVSMSVKPAIHRRKRWDLWGGLYYAGTIYTTIGYGDLVAVTFWGRLFTMVYAVLGIPMVITILNDWGTIMFIVANSESHPGSWRRASFDNSYSFQSICETPTPPAKPEPLAGDPDEAEPIPLILVAVVLLFWLAVCCSVFVYFEKWTYFETIYFFFISLTTIGFGDVTPSHRVAVANFLLILVGLSVVSMAINVVQMQLEIVFAKVVQSIDNDFKMNLSVSGEFVSFQQISQTCHYSEQDVVKQYGEGMSGGERFLMRFMSHHQRKMLNEKFEERSRMRNKWTQTATQIKVASVQTGKFVEPVIPEEELDEDSQPKSGIASKRLYIYNTGE</sequence>
<feature type="transmembrane region" description="Helical" evidence="9">
    <location>
        <begin position="167"/>
        <end position="185"/>
    </location>
</feature>